<feature type="domain" description="FTP" evidence="11">
    <location>
        <begin position="70"/>
        <end position="113"/>
    </location>
</feature>
<dbReference type="InterPro" id="IPR013856">
    <property type="entry name" value="Peptidase_M4_domain"/>
</dbReference>
<dbReference type="PANTHER" id="PTHR33794:SF1">
    <property type="entry name" value="BACILLOLYSIN"/>
    <property type="match status" value="1"/>
</dbReference>
<sequence>MPRRLLAGSALVATMTAGVVAAAPATAVPTPTPAAGQYREATARVAAARADEGRRTTPTARALGLPAGEALTVRSVVLDPDGTRHVRYDRTSGGLRVVGGDLVVTKAADGRVRDKHLATTRPLAVASRTPKVTAAAARATAGRSAGYRPTSSAAALVVYAAGSSNRLAWEVTTEGVRSTGTPSRLRTYVDARTGAVLDRAEAIHEGTGNTQYSGVVTLNTVTGGAGFRLRDSVGNYTTDMFGLTSGTGTEFTGADDIWGTGSVSARDTAAADAQWGAQQTYAYYQSVHNRAGIWNTGVGARSRVHFASGYVNAFWDGTQMTYGDGRGNTHPLTSIDVAGHEMSHGVTENTAGLSYRGESGGLNEATSDIFGAAVEFYASNPSDPGDYLIGEKIDINGNGTPLRYMDDPSRDGQSPGCWSRSIGRMDVHYSSGPLNHWYYLVSEGSGTKTVGGVTYTSPTCDGSSMTGVGHLVAERVWYRTLTTKLTSSSNYGAARNGAIASAKELYGKNSAQCVAVEKAFNAIAAPKGNQTCAN</sequence>
<dbReference type="SUPFAM" id="SSF55486">
    <property type="entry name" value="Metalloproteases ('zincins'), catalytic domain"/>
    <property type="match status" value="1"/>
</dbReference>
<dbReference type="Proteomes" id="UP001430172">
    <property type="component" value="Unassembled WGS sequence"/>
</dbReference>
<keyword evidence="3" id="KW-0479">Metal-binding</keyword>
<feature type="chain" id="PRO_5044970822" description="Neutral metalloproteinase" evidence="8">
    <location>
        <begin position="22"/>
        <end position="534"/>
    </location>
</feature>
<dbReference type="EC" id="3.4.24.-" evidence="8"/>
<comment type="function">
    <text evidence="8">Extracellular zinc metalloprotease.</text>
</comment>
<dbReference type="Pfam" id="PF07504">
    <property type="entry name" value="FTP"/>
    <property type="match status" value="1"/>
</dbReference>
<dbReference type="InterPro" id="IPR027268">
    <property type="entry name" value="Peptidase_M4/M1_CTD_sf"/>
</dbReference>
<dbReference type="InterPro" id="IPR023612">
    <property type="entry name" value="Peptidase_M4"/>
</dbReference>
<keyword evidence="5 8" id="KW-0378">Hydrolase</keyword>
<protein>
    <recommendedName>
        <fullName evidence="8">Neutral metalloproteinase</fullName>
        <ecNumber evidence="8">3.4.24.-</ecNumber>
    </recommendedName>
</protein>
<feature type="domain" description="Peptidase M4" evidence="9">
    <location>
        <begin position="206"/>
        <end position="348"/>
    </location>
</feature>
<gene>
    <name evidence="12" type="ORF">JQN70_16610</name>
</gene>
<keyword evidence="4 8" id="KW-0732">Signal</keyword>
<dbReference type="InterPro" id="IPR011096">
    <property type="entry name" value="FTP_domain"/>
</dbReference>
<feature type="domain" description="Peptidase M4 C-terminal" evidence="10">
    <location>
        <begin position="351"/>
        <end position="523"/>
    </location>
</feature>
<comment type="caution">
    <text evidence="12">The sequence shown here is derived from an EMBL/GenBank/DDBJ whole genome shotgun (WGS) entry which is preliminary data.</text>
</comment>
<accession>A0ABS2CQC6</accession>
<evidence type="ECO:0000256" key="6">
    <source>
        <dbReference type="ARBA" id="ARBA00022833"/>
    </source>
</evidence>
<evidence type="ECO:0000313" key="13">
    <source>
        <dbReference type="Proteomes" id="UP001430172"/>
    </source>
</evidence>
<dbReference type="InterPro" id="IPR050728">
    <property type="entry name" value="Zinc_Metalloprotease_M4"/>
</dbReference>
<comment type="subcellular location">
    <subcellularLocation>
        <location evidence="8">Secreted</location>
    </subcellularLocation>
</comment>
<dbReference type="PANTHER" id="PTHR33794">
    <property type="entry name" value="BACILLOLYSIN"/>
    <property type="match status" value="1"/>
</dbReference>
<evidence type="ECO:0000256" key="3">
    <source>
        <dbReference type="ARBA" id="ARBA00022723"/>
    </source>
</evidence>
<evidence type="ECO:0000256" key="1">
    <source>
        <dbReference type="ARBA" id="ARBA00009388"/>
    </source>
</evidence>
<name>A0ABS2CQC6_9MICO</name>
<evidence type="ECO:0000259" key="11">
    <source>
        <dbReference type="Pfam" id="PF07504"/>
    </source>
</evidence>
<evidence type="ECO:0000256" key="8">
    <source>
        <dbReference type="RuleBase" id="RU366073"/>
    </source>
</evidence>
<dbReference type="Gene3D" id="3.10.450.490">
    <property type="match status" value="1"/>
</dbReference>
<dbReference type="InterPro" id="IPR001570">
    <property type="entry name" value="Peptidase_M4_C_domain"/>
</dbReference>
<dbReference type="Pfam" id="PF01447">
    <property type="entry name" value="Peptidase_M4"/>
    <property type="match status" value="1"/>
</dbReference>
<evidence type="ECO:0000259" key="9">
    <source>
        <dbReference type="Pfam" id="PF01447"/>
    </source>
</evidence>
<dbReference type="Gene3D" id="1.10.390.10">
    <property type="entry name" value="Neutral Protease Domain 2"/>
    <property type="match status" value="1"/>
</dbReference>
<evidence type="ECO:0000259" key="10">
    <source>
        <dbReference type="Pfam" id="PF02868"/>
    </source>
</evidence>
<keyword evidence="8" id="KW-0964">Secreted</keyword>
<keyword evidence="13" id="KW-1185">Reference proteome</keyword>
<evidence type="ECO:0000256" key="4">
    <source>
        <dbReference type="ARBA" id="ARBA00022729"/>
    </source>
</evidence>
<reference evidence="12" key="1">
    <citation type="submission" date="2021-02" db="EMBL/GenBank/DDBJ databases">
        <title>Phycicoccus sp. MQZ13P-5T, whole genome shotgun sequence.</title>
        <authorList>
            <person name="Tuo L."/>
        </authorList>
    </citation>
    <scope>NUCLEOTIDE SEQUENCE</scope>
    <source>
        <strain evidence="12">MQZ13P-5</strain>
    </source>
</reference>
<dbReference type="Pfam" id="PF02868">
    <property type="entry name" value="Peptidase_M4_C"/>
    <property type="match status" value="1"/>
</dbReference>
<keyword evidence="2 8" id="KW-0645">Protease</keyword>
<evidence type="ECO:0000256" key="2">
    <source>
        <dbReference type="ARBA" id="ARBA00022670"/>
    </source>
</evidence>
<dbReference type="RefSeq" id="WP_204132489.1">
    <property type="nucleotide sequence ID" value="NZ_JAFDVD010000020.1"/>
</dbReference>
<evidence type="ECO:0000313" key="12">
    <source>
        <dbReference type="EMBL" id="MBM6402023.1"/>
    </source>
</evidence>
<evidence type="ECO:0000256" key="7">
    <source>
        <dbReference type="ARBA" id="ARBA00023049"/>
    </source>
</evidence>
<dbReference type="CDD" id="cd09597">
    <property type="entry name" value="M4_TLP"/>
    <property type="match status" value="1"/>
</dbReference>
<evidence type="ECO:0000256" key="5">
    <source>
        <dbReference type="ARBA" id="ARBA00022801"/>
    </source>
</evidence>
<comment type="cofactor">
    <cofactor evidence="8">
        <name>Zn(2+)</name>
        <dbReference type="ChEBI" id="CHEBI:29105"/>
    </cofactor>
</comment>
<keyword evidence="6 8" id="KW-0862">Zinc</keyword>
<proteinExistence type="inferred from homology"/>
<comment type="similarity">
    <text evidence="1 8">Belongs to the peptidase M4 family.</text>
</comment>
<keyword evidence="7 8" id="KW-0482">Metalloprotease</keyword>
<dbReference type="Gene3D" id="3.10.450.40">
    <property type="match status" value="1"/>
</dbReference>
<feature type="signal peptide" evidence="8">
    <location>
        <begin position="1"/>
        <end position="21"/>
    </location>
</feature>
<dbReference type="Gene3D" id="3.10.170.10">
    <property type="match status" value="1"/>
</dbReference>
<dbReference type="EMBL" id="JAFDVD010000020">
    <property type="protein sequence ID" value="MBM6402023.1"/>
    <property type="molecule type" value="Genomic_DNA"/>
</dbReference>
<dbReference type="PRINTS" id="PR00730">
    <property type="entry name" value="THERMOLYSIN"/>
</dbReference>
<organism evidence="12 13">
    <name type="scientific">Phycicoccus sonneratiae</name>
    <dbReference type="NCBI Taxonomy" id="2807628"/>
    <lineage>
        <taxon>Bacteria</taxon>
        <taxon>Bacillati</taxon>
        <taxon>Actinomycetota</taxon>
        <taxon>Actinomycetes</taxon>
        <taxon>Micrococcales</taxon>
        <taxon>Intrasporangiaceae</taxon>
        <taxon>Phycicoccus</taxon>
    </lineage>
</organism>